<comment type="caution">
    <text evidence="2">The sequence shown here is derived from an EMBL/GenBank/DDBJ whole genome shotgun (WGS) entry which is preliminary data.</text>
</comment>
<feature type="compositionally biased region" description="Basic and acidic residues" evidence="1">
    <location>
        <begin position="346"/>
        <end position="357"/>
    </location>
</feature>
<feature type="compositionally biased region" description="Gly residues" evidence="1">
    <location>
        <begin position="179"/>
        <end position="203"/>
    </location>
</feature>
<protein>
    <submittedName>
        <fullName evidence="2">Uncharacterized protein</fullName>
    </submittedName>
</protein>
<feature type="region of interest" description="Disordered" evidence="1">
    <location>
        <begin position="341"/>
        <end position="394"/>
    </location>
</feature>
<organism evidence="2 3">
    <name type="scientific">Triparma laevis f. inornata</name>
    <dbReference type="NCBI Taxonomy" id="1714386"/>
    <lineage>
        <taxon>Eukaryota</taxon>
        <taxon>Sar</taxon>
        <taxon>Stramenopiles</taxon>
        <taxon>Ochrophyta</taxon>
        <taxon>Bolidophyceae</taxon>
        <taxon>Parmales</taxon>
        <taxon>Triparmaceae</taxon>
        <taxon>Triparma</taxon>
    </lineage>
</organism>
<evidence type="ECO:0000256" key="1">
    <source>
        <dbReference type="SAM" id="MobiDB-lite"/>
    </source>
</evidence>
<evidence type="ECO:0000313" key="2">
    <source>
        <dbReference type="EMBL" id="GMH60845.1"/>
    </source>
</evidence>
<proteinExistence type="predicted"/>
<gene>
    <name evidence="2" type="ORF">TL16_g03138</name>
</gene>
<reference evidence="3" key="1">
    <citation type="journal article" date="2023" name="Commun. Biol.">
        <title>Genome analysis of Parmales, the sister group of diatoms, reveals the evolutionary specialization of diatoms from phago-mixotrophs to photoautotrophs.</title>
        <authorList>
            <person name="Ban H."/>
            <person name="Sato S."/>
            <person name="Yoshikawa S."/>
            <person name="Yamada K."/>
            <person name="Nakamura Y."/>
            <person name="Ichinomiya M."/>
            <person name="Sato N."/>
            <person name="Blanc-Mathieu R."/>
            <person name="Endo H."/>
            <person name="Kuwata A."/>
            <person name="Ogata H."/>
        </authorList>
    </citation>
    <scope>NUCLEOTIDE SEQUENCE [LARGE SCALE GENOMIC DNA]</scope>
</reference>
<feature type="compositionally biased region" description="Basic and acidic residues" evidence="1">
    <location>
        <begin position="408"/>
        <end position="419"/>
    </location>
</feature>
<feature type="compositionally biased region" description="Basic and acidic residues" evidence="1">
    <location>
        <begin position="371"/>
        <end position="380"/>
    </location>
</feature>
<accession>A0A9W7E0I1</accession>
<dbReference type="AlphaFoldDB" id="A0A9W7E0I1"/>
<feature type="region of interest" description="Disordered" evidence="1">
    <location>
        <begin position="407"/>
        <end position="433"/>
    </location>
</feature>
<feature type="region of interest" description="Disordered" evidence="1">
    <location>
        <begin position="160"/>
        <end position="203"/>
    </location>
</feature>
<evidence type="ECO:0000313" key="3">
    <source>
        <dbReference type="Proteomes" id="UP001162640"/>
    </source>
</evidence>
<name>A0A9W7E0I1_9STRA</name>
<sequence length="433" mass="46632">MPSLATVSEGRRVSSVSQQLAIHAANQTKKHGSSTGDAEDLRLLRKEMDSLRHRVVELEQGEEEHSRNYASARHMAALFEEYVNTATEEATAMLKSHETLKQQVESSEKLISLLAEKVITMVGTQANKVKELEEIQVGHQTKIADIDLKQKELTHKVNQLKHNEKQSQSHTPRRAPRTIGGGGGGGGAGGGHHGSFGGGGGGGATHFAADSHALDGEINVGRLDSIEQSMEASRQVILDQLRETKQQVDSVYGEIRRDHNQTNKQLEDLKGSIEEAREVLKLPKYVAAGAKSPGGKTATQKLRSSVHKINILNAFAKKRMKSEAVSVAASPKNVSSAVRSLSQVGDKLEKKSEEATRARVGSGVTGVAGVEEGKERERSRSPSPSKFGGKSDEVIPASDVSLIQDLVEEGKGEGRDRRTTRLAGSGDTMFSFG</sequence>
<dbReference type="Proteomes" id="UP001162640">
    <property type="component" value="Unassembled WGS sequence"/>
</dbReference>
<dbReference type="EMBL" id="BLQM01000081">
    <property type="protein sequence ID" value="GMH60845.1"/>
    <property type="molecule type" value="Genomic_DNA"/>
</dbReference>